<dbReference type="GO" id="GO:0006338">
    <property type="term" value="P:chromatin remodeling"/>
    <property type="evidence" value="ECO:0007669"/>
    <property type="project" value="TreeGrafter"/>
</dbReference>
<name>T1H1Q8_MEGSC</name>
<dbReference type="SUPFAM" id="SSF47113">
    <property type="entry name" value="Histone-fold"/>
    <property type="match status" value="1"/>
</dbReference>
<reference evidence="4" key="2">
    <citation type="submission" date="2015-06" db="UniProtKB">
        <authorList>
            <consortium name="EnsemblMetazoa"/>
        </authorList>
    </citation>
    <scope>IDENTIFICATION</scope>
</reference>
<proteinExistence type="predicted"/>
<feature type="domain" description="Transcription factor CBF/NF-Y/archaeal histone" evidence="3">
    <location>
        <begin position="9"/>
        <end position="53"/>
    </location>
</feature>
<dbReference type="InterPro" id="IPR003958">
    <property type="entry name" value="CBFA_NFYB_domain"/>
</dbReference>
<accession>T1H1Q8</accession>
<keyword evidence="2" id="KW-0539">Nucleus</keyword>
<dbReference type="CDD" id="cd22924">
    <property type="entry name" value="HFD_CHRAC1-like"/>
    <property type="match status" value="1"/>
</dbReference>
<dbReference type="GO" id="GO:0046982">
    <property type="term" value="F:protein heterodimerization activity"/>
    <property type="evidence" value="ECO:0007669"/>
    <property type="project" value="InterPro"/>
</dbReference>
<dbReference type="Proteomes" id="UP000015102">
    <property type="component" value="Unassembled WGS sequence"/>
</dbReference>
<dbReference type="GO" id="GO:0006261">
    <property type="term" value="P:DNA-templated DNA replication"/>
    <property type="evidence" value="ECO:0007669"/>
    <property type="project" value="TreeGrafter"/>
</dbReference>
<comment type="subcellular location">
    <subcellularLocation>
        <location evidence="1">Nucleus</location>
    </subcellularLocation>
</comment>
<dbReference type="PANTHER" id="PTHR10252:SF54">
    <property type="entry name" value="CHROMATIN ACCESSIBILITY COMPLEX PROTEIN 1"/>
    <property type="match status" value="1"/>
</dbReference>
<protein>
    <recommendedName>
        <fullName evidence="3">Transcription factor CBF/NF-Y/archaeal histone domain-containing protein</fullName>
    </recommendedName>
</protein>
<dbReference type="PANTHER" id="PTHR10252">
    <property type="entry name" value="HISTONE-LIKE TRANSCRIPTION FACTOR CCAAT-RELATED"/>
    <property type="match status" value="1"/>
</dbReference>
<dbReference type="EnsemblMetazoa" id="MESCA010125-RA">
    <property type="protein sequence ID" value="MESCA010125-PA"/>
    <property type="gene ID" value="MESCA010125"/>
</dbReference>
<dbReference type="GO" id="GO:0008623">
    <property type="term" value="C:CHRAC"/>
    <property type="evidence" value="ECO:0007669"/>
    <property type="project" value="TreeGrafter"/>
</dbReference>
<dbReference type="Pfam" id="PF00808">
    <property type="entry name" value="CBFD_NFYB_HMF"/>
    <property type="match status" value="1"/>
</dbReference>
<dbReference type="InterPro" id="IPR050568">
    <property type="entry name" value="Transcr_DNA_Rep_Reg"/>
</dbReference>
<reference evidence="5" key="1">
    <citation type="submission" date="2013-02" db="EMBL/GenBank/DDBJ databases">
        <authorList>
            <person name="Hughes D."/>
        </authorList>
    </citation>
    <scope>NUCLEOTIDE SEQUENCE</scope>
    <source>
        <strain>Durham</strain>
        <strain evidence="5">NC isolate 2 -- Noor lab</strain>
    </source>
</reference>
<dbReference type="EMBL" id="CAQQ02384535">
    <property type="status" value="NOT_ANNOTATED_CDS"/>
    <property type="molecule type" value="Genomic_DNA"/>
</dbReference>
<dbReference type="Gene3D" id="1.10.20.10">
    <property type="entry name" value="Histone, subunit A"/>
    <property type="match status" value="1"/>
</dbReference>
<keyword evidence="5" id="KW-1185">Reference proteome</keyword>
<sequence length="113" mass="12946">MQNFTNEFQLPPTRVRTIMKSTEDAANISQEASLMVTKATEMFISELAVKTFKNGKKGNLLKYDDLAEFVSEENKLEFLLQIIPKKMSIKEYLEMAAKDEHDSEESSSESEEE</sequence>
<dbReference type="AlphaFoldDB" id="T1H1Q8"/>
<evidence type="ECO:0000259" key="3">
    <source>
        <dbReference type="Pfam" id="PF00808"/>
    </source>
</evidence>
<dbReference type="InterPro" id="IPR009072">
    <property type="entry name" value="Histone-fold"/>
</dbReference>
<dbReference type="OMA" id="FLEYKHI"/>
<evidence type="ECO:0000256" key="2">
    <source>
        <dbReference type="ARBA" id="ARBA00023242"/>
    </source>
</evidence>
<evidence type="ECO:0000256" key="1">
    <source>
        <dbReference type="ARBA" id="ARBA00004123"/>
    </source>
</evidence>
<evidence type="ECO:0000313" key="5">
    <source>
        <dbReference type="Proteomes" id="UP000015102"/>
    </source>
</evidence>
<dbReference type="HOGENOM" id="CLU_045277_11_3_1"/>
<organism evidence="4 5">
    <name type="scientific">Megaselia scalaris</name>
    <name type="common">Humpbacked fly</name>
    <name type="synonym">Phora scalaris</name>
    <dbReference type="NCBI Taxonomy" id="36166"/>
    <lineage>
        <taxon>Eukaryota</taxon>
        <taxon>Metazoa</taxon>
        <taxon>Ecdysozoa</taxon>
        <taxon>Arthropoda</taxon>
        <taxon>Hexapoda</taxon>
        <taxon>Insecta</taxon>
        <taxon>Pterygota</taxon>
        <taxon>Neoptera</taxon>
        <taxon>Endopterygota</taxon>
        <taxon>Diptera</taxon>
        <taxon>Brachycera</taxon>
        <taxon>Muscomorpha</taxon>
        <taxon>Platypezoidea</taxon>
        <taxon>Phoridae</taxon>
        <taxon>Megaseliini</taxon>
        <taxon>Megaselia</taxon>
    </lineage>
</organism>
<evidence type="ECO:0000313" key="4">
    <source>
        <dbReference type="EnsemblMetazoa" id="MESCA010125-PA"/>
    </source>
</evidence>
<dbReference type="STRING" id="36166.T1H1Q8"/>